<dbReference type="Gene3D" id="2.40.30.20">
    <property type="match status" value="2"/>
</dbReference>
<dbReference type="SUPFAM" id="SSF63380">
    <property type="entry name" value="Riboflavin synthase domain-like"/>
    <property type="match status" value="2"/>
</dbReference>
<comment type="function">
    <text evidence="1">Catalyzes the dismutation of two molecules of 6,7-dimethyl-8-ribityllumazine, resulting in the formation of riboflavin and 5-amino-6-(D-ribitylamino)uracil.</text>
</comment>
<keyword evidence="11" id="KW-1185">Reference proteome</keyword>
<evidence type="ECO:0000313" key="10">
    <source>
        <dbReference type="EMBL" id="QSL67169.1"/>
    </source>
</evidence>
<evidence type="ECO:0000256" key="8">
    <source>
        <dbReference type="PROSITE-ProRule" id="PRU00524"/>
    </source>
</evidence>
<dbReference type="NCBIfam" id="TIGR00187">
    <property type="entry name" value="ribE"/>
    <property type="match status" value="1"/>
</dbReference>
<feature type="repeat" description="Lumazine-binding" evidence="8">
    <location>
        <begin position="97"/>
        <end position="194"/>
    </location>
</feature>
<sequence>MFTGIIETIGLLSKIENLDGISWSISDTNSIISDVHCGDSISINGVCLTITEINNNSFKFNISPETLKRTNFGSMSEGEKVNLERAITVDKRFGGHFVQGHIDTIATIVQKESNNQEIRFTFEPYNKNILKYIVEKGYIAIDGISLTVTQVNNSTFSIMLIPYTQKKTITSSKIIGDTVNVEVDQMGKYVEKLLQEHIKKLKY</sequence>
<dbReference type="PIRSF" id="PIRSF000498">
    <property type="entry name" value="Riboflavin_syn_A"/>
    <property type="match status" value="1"/>
</dbReference>
<dbReference type="EMBL" id="CP054548">
    <property type="protein sequence ID" value="QSL67169.1"/>
    <property type="molecule type" value="Genomic_DNA"/>
</dbReference>
<dbReference type="InterPro" id="IPR001783">
    <property type="entry name" value="Lumazine-bd"/>
</dbReference>
<dbReference type="AlphaFoldDB" id="A0A899G6Y5"/>
<evidence type="ECO:0000256" key="7">
    <source>
        <dbReference type="ARBA" id="ARBA00022737"/>
    </source>
</evidence>
<dbReference type="PROSITE" id="PS51177">
    <property type="entry name" value="LUMAZINE_BIND"/>
    <property type="match status" value="2"/>
</dbReference>
<name>A0A899G6Y5_9ASCO</name>
<dbReference type="GO" id="GO:0004746">
    <property type="term" value="F:riboflavin synthase activity"/>
    <property type="evidence" value="ECO:0007669"/>
    <property type="project" value="UniProtKB-EC"/>
</dbReference>
<dbReference type="FunFam" id="2.40.30.20:FF:000003">
    <property type="entry name" value="Riboflavin synthase, alpha subunit"/>
    <property type="match status" value="1"/>
</dbReference>
<evidence type="ECO:0000256" key="1">
    <source>
        <dbReference type="ARBA" id="ARBA00002803"/>
    </source>
</evidence>
<evidence type="ECO:0000256" key="3">
    <source>
        <dbReference type="ARBA" id="ARBA00012827"/>
    </source>
</evidence>
<dbReference type="NCBIfam" id="NF006767">
    <property type="entry name" value="PRK09289.1"/>
    <property type="match status" value="1"/>
</dbReference>
<evidence type="ECO:0000256" key="5">
    <source>
        <dbReference type="ARBA" id="ARBA00022619"/>
    </source>
</evidence>
<dbReference type="NCBIfam" id="NF009566">
    <property type="entry name" value="PRK13020.1"/>
    <property type="match status" value="1"/>
</dbReference>
<keyword evidence="6" id="KW-0808">Transferase</keyword>
<dbReference type="CDD" id="cd00402">
    <property type="entry name" value="Riboflavin_synthase_like"/>
    <property type="match status" value="1"/>
</dbReference>
<feature type="domain" description="Lumazine-binding" evidence="9">
    <location>
        <begin position="1"/>
        <end position="96"/>
    </location>
</feature>
<dbReference type="EC" id="2.5.1.9" evidence="3"/>
<dbReference type="PANTHER" id="PTHR21098:SF0">
    <property type="entry name" value="RIBOFLAVIN SYNTHASE"/>
    <property type="match status" value="1"/>
</dbReference>
<dbReference type="InterPro" id="IPR026017">
    <property type="entry name" value="Lumazine-bd_dom"/>
</dbReference>
<proteinExistence type="predicted"/>
<accession>A0A899G6Y5</accession>
<gene>
    <name evidence="10" type="ORF">MERGE_001558</name>
</gene>
<evidence type="ECO:0000259" key="9">
    <source>
        <dbReference type="PROSITE" id="PS51177"/>
    </source>
</evidence>
<feature type="domain" description="Lumazine-binding" evidence="9">
    <location>
        <begin position="97"/>
        <end position="194"/>
    </location>
</feature>
<dbReference type="Proteomes" id="UP000663699">
    <property type="component" value="Chromosome 17"/>
</dbReference>
<dbReference type="GO" id="GO:0009231">
    <property type="term" value="P:riboflavin biosynthetic process"/>
    <property type="evidence" value="ECO:0007669"/>
    <property type="project" value="UniProtKB-KW"/>
</dbReference>
<organism evidence="10 11">
    <name type="scientific">Pneumocystis wakefieldiae</name>
    <dbReference type="NCBI Taxonomy" id="38082"/>
    <lineage>
        <taxon>Eukaryota</taxon>
        <taxon>Fungi</taxon>
        <taxon>Dikarya</taxon>
        <taxon>Ascomycota</taxon>
        <taxon>Taphrinomycotina</taxon>
        <taxon>Pneumocystomycetes</taxon>
        <taxon>Pneumocystaceae</taxon>
        <taxon>Pneumocystis</taxon>
    </lineage>
</organism>
<dbReference type="FunFam" id="2.40.30.20:FF:000004">
    <property type="entry name" value="Riboflavin synthase, alpha subunit"/>
    <property type="match status" value="1"/>
</dbReference>
<dbReference type="InterPro" id="IPR023366">
    <property type="entry name" value="ATP_synth_asu-like_sf"/>
</dbReference>
<evidence type="ECO:0000313" key="11">
    <source>
        <dbReference type="Proteomes" id="UP000663699"/>
    </source>
</evidence>
<protein>
    <recommendedName>
        <fullName evidence="4">Riboflavin synthase</fullName>
        <ecNumber evidence="3">2.5.1.9</ecNumber>
    </recommendedName>
</protein>
<reference evidence="10" key="1">
    <citation type="submission" date="2020-06" db="EMBL/GenBank/DDBJ databases">
        <title>Genomes of multiple members of Pneumocystis genus reveal paths to human pathogen Pneumocystis jirovecii.</title>
        <authorList>
            <person name="Cisse O.H."/>
            <person name="Ma L."/>
            <person name="Dekker J."/>
            <person name="Khil P."/>
            <person name="Jo J."/>
            <person name="Brenchley J."/>
            <person name="Blair R."/>
            <person name="Pahar B."/>
            <person name="Chabe M."/>
            <person name="Van Rompay K.A."/>
            <person name="Keesler R."/>
            <person name="Sukura A."/>
            <person name="Hirsch V."/>
            <person name="Kutty G."/>
            <person name="Liu Y."/>
            <person name="Peng L."/>
            <person name="Chen J."/>
            <person name="Song J."/>
            <person name="Weissenbacher-Lang C."/>
            <person name="Xu J."/>
            <person name="Upham N.S."/>
            <person name="Stajich J.E."/>
            <person name="Cuomo C.A."/>
            <person name="Cushion M.T."/>
            <person name="Kovacs J.A."/>
        </authorList>
    </citation>
    <scope>NUCLEOTIDE SEQUENCE</scope>
    <source>
        <strain evidence="10">2A</strain>
    </source>
</reference>
<keyword evidence="7" id="KW-0677">Repeat</keyword>
<dbReference type="PANTHER" id="PTHR21098">
    <property type="entry name" value="RIBOFLAVIN SYNTHASE ALPHA CHAIN"/>
    <property type="match status" value="1"/>
</dbReference>
<dbReference type="Pfam" id="PF00677">
    <property type="entry name" value="Lum_binding"/>
    <property type="match status" value="2"/>
</dbReference>
<comment type="pathway">
    <text evidence="2">Cofactor biosynthesis; riboflavin biosynthesis; riboflavin from 2-hydroxy-3-oxobutyl phosphate and 5-amino-6-(D-ribitylamino)uracil: step 2/2.</text>
</comment>
<evidence type="ECO:0000256" key="2">
    <source>
        <dbReference type="ARBA" id="ARBA00004887"/>
    </source>
</evidence>
<keyword evidence="5" id="KW-0686">Riboflavin biosynthesis</keyword>
<dbReference type="OrthoDB" id="10258924at2759"/>
<evidence type="ECO:0000256" key="6">
    <source>
        <dbReference type="ARBA" id="ARBA00022679"/>
    </source>
</evidence>
<feature type="repeat" description="Lumazine-binding" evidence="8">
    <location>
        <begin position="1"/>
        <end position="96"/>
    </location>
</feature>
<evidence type="ECO:0000256" key="4">
    <source>
        <dbReference type="ARBA" id="ARBA00013950"/>
    </source>
</evidence>
<dbReference type="InterPro" id="IPR017938">
    <property type="entry name" value="Riboflavin_synthase-like_b-brl"/>
</dbReference>